<dbReference type="EMBL" id="JAQGFR010000089">
    <property type="protein sequence ID" value="MEB8513076.1"/>
    <property type="molecule type" value="Genomic_DNA"/>
</dbReference>
<evidence type="ECO:0000313" key="1">
    <source>
        <dbReference type="EMBL" id="MEB8513076.1"/>
    </source>
</evidence>
<evidence type="ECO:0008006" key="3">
    <source>
        <dbReference type="Google" id="ProtNLM"/>
    </source>
</evidence>
<feature type="non-terminal residue" evidence="1">
    <location>
        <position position="81"/>
    </location>
</feature>
<accession>A0ABU6FM02</accession>
<dbReference type="Proteomes" id="UP001308776">
    <property type="component" value="Unassembled WGS sequence"/>
</dbReference>
<protein>
    <recommendedName>
        <fullName evidence="3">IS110 family transposase</fullName>
    </recommendedName>
</protein>
<evidence type="ECO:0000313" key="2">
    <source>
        <dbReference type="Proteomes" id="UP001308776"/>
    </source>
</evidence>
<comment type="caution">
    <text evidence="1">The sequence shown here is derived from an EMBL/GenBank/DDBJ whole genome shotgun (WGS) entry which is preliminary data.</text>
</comment>
<proteinExistence type="predicted"/>
<sequence>MFTIERIDRSSSPECAVEALLAALAAEPTIPEIAKAMFAEMGRHVADLDAKIVAVDRQLLEQHKGNPVSQRLAAIPGVGPI</sequence>
<reference evidence="1 2" key="1">
    <citation type="submission" date="2022-11" db="EMBL/GenBank/DDBJ databases">
        <title>Comparative genomics analysis of Acidithiobacillus ferriphilus.</title>
        <authorList>
            <person name="Ma L."/>
        </authorList>
    </citation>
    <scope>NUCLEOTIDE SEQUENCE [LARGE SCALE GENOMIC DNA]</scope>
    <source>
        <strain evidence="1 2">DY15</strain>
    </source>
</reference>
<organism evidence="1 2">
    <name type="scientific">Acidithiobacillus ferriphilus</name>
    <dbReference type="NCBI Taxonomy" id="1689834"/>
    <lineage>
        <taxon>Bacteria</taxon>
        <taxon>Pseudomonadati</taxon>
        <taxon>Pseudomonadota</taxon>
        <taxon>Acidithiobacillia</taxon>
        <taxon>Acidithiobacillales</taxon>
        <taxon>Acidithiobacillaceae</taxon>
        <taxon>Acidithiobacillus</taxon>
    </lineage>
</organism>
<name>A0ABU6FM02_9PROT</name>
<gene>
    <name evidence="1" type="ORF">OW717_03355</name>
</gene>
<keyword evidence="2" id="KW-1185">Reference proteome</keyword>